<proteinExistence type="predicted"/>
<comment type="caution">
    <text evidence="1">The sequence shown here is derived from an EMBL/GenBank/DDBJ whole genome shotgun (WGS) entry which is preliminary data.</text>
</comment>
<keyword evidence="2" id="KW-1185">Reference proteome</keyword>
<dbReference type="EMBL" id="JANPWB010000009">
    <property type="protein sequence ID" value="KAJ1154617.1"/>
    <property type="molecule type" value="Genomic_DNA"/>
</dbReference>
<evidence type="ECO:0000313" key="2">
    <source>
        <dbReference type="Proteomes" id="UP001066276"/>
    </source>
</evidence>
<dbReference type="Proteomes" id="UP001066276">
    <property type="component" value="Chromosome 5"/>
</dbReference>
<reference evidence="1" key="1">
    <citation type="journal article" date="2022" name="bioRxiv">
        <title>Sequencing and chromosome-scale assembly of the giantPleurodeles waltlgenome.</title>
        <authorList>
            <person name="Brown T."/>
            <person name="Elewa A."/>
            <person name="Iarovenko S."/>
            <person name="Subramanian E."/>
            <person name="Araus A.J."/>
            <person name="Petzold A."/>
            <person name="Susuki M."/>
            <person name="Suzuki K.-i.T."/>
            <person name="Hayashi T."/>
            <person name="Toyoda A."/>
            <person name="Oliveira C."/>
            <person name="Osipova E."/>
            <person name="Leigh N.D."/>
            <person name="Simon A."/>
            <person name="Yun M.H."/>
        </authorList>
    </citation>
    <scope>NUCLEOTIDE SEQUENCE</scope>
    <source>
        <strain evidence="1">20211129_DDA</strain>
        <tissue evidence="1">Liver</tissue>
    </source>
</reference>
<gene>
    <name evidence="1" type="ORF">NDU88_007360</name>
</gene>
<accession>A0AAV7RPY7</accession>
<organism evidence="1 2">
    <name type="scientific">Pleurodeles waltl</name>
    <name type="common">Iberian ribbed newt</name>
    <dbReference type="NCBI Taxonomy" id="8319"/>
    <lineage>
        <taxon>Eukaryota</taxon>
        <taxon>Metazoa</taxon>
        <taxon>Chordata</taxon>
        <taxon>Craniata</taxon>
        <taxon>Vertebrata</taxon>
        <taxon>Euteleostomi</taxon>
        <taxon>Amphibia</taxon>
        <taxon>Batrachia</taxon>
        <taxon>Caudata</taxon>
        <taxon>Salamandroidea</taxon>
        <taxon>Salamandridae</taxon>
        <taxon>Pleurodelinae</taxon>
        <taxon>Pleurodeles</taxon>
    </lineage>
</organism>
<protein>
    <submittedName>
        <fullName evidence="1">Uncharacterized protein</fullName>
    </submittedName>
</protein>
<dbReference type="AlphaFoldDB" id="A0AAV7RPY7"/>
<name>A0AAV7RPY7_PLEWA</name>
<evidence type="ECO:0000313" key="1">
    <source>
        <dbReference type="EMBL" id="KAJ1154617.1"/>
    </source>
</evidence>
<sequence>MCRFGAWCCVPNPNCLAERAVASAGQEPRFWAVGRRRGWPADATAALFEEIICNVQVRRAVLRAEPELSLGAGGRVGGARASLLDGWKEEKLASRRDSGALRGYLFTIKVNVTRLPRRPQH</sequence>